<protein>
    <submittedName>
        <fullName evidence="1">Uncharacterized protein</fullName>
    </submittedName>
</protein>
<organism evidence="1 2">
    <name type="scientific">Vermiconidia calcicola</name>
    <dbReference type="NCBI Taxonomy" id="1690605"/>
    <lineage>
        <taxon>Eukaryota</taxon>
        <taxon>Fungi</taxon>
        <taxon>Dikarya</taxon>
        <taxon>Ascomycota</taxon>
        <taxon>Pezizomycotina</taxon>
        <taxon>Dothideomycetes</taxon>
        <taxon>Dothideomycetidae</taxon>
        <taxon>Mycosphaerellales</taxon>
        <taxon>Extremaceae</taxon>
        <taxon>Vermiconidia</taxon>
    </lineage>
</organism>
<gene>
    <name evidence="1" type="ORF">LTR37_002104</name>
</gene>
<comment type="caution">
    <text evidence="1">The sequence shown here is derived from an EMBL/GenBank/DDBJ whole genome shotgun (WGS) entry which is preliminary data.</text>
</comment>
<reference evidence="1" key="1">
    <citation type="submission" date="2023-07" db="EMBL/GenBank/DDBJ databases">
        <title>Black Yeasts Isolated from many extreme environments.</title>
        <authorList>
            <person name="Coleine C."/>
            <person name="Stajich J.E."/>
            <person name="Selbmann L."/>
        </authorList>
    </citation>
    <scope>NUCLEOTIDE SEQUENCE</scope>
    <source>
        <strain evidence="1">CCFEE 5714</strain>
    </source>
</reference>
<name>A0ACC3NTM7_9PEZI</name>
<accession>A0ACC3NTM7</accession>
<evidence type="ECO:0000313" key="2">
    <source>
        <dbReference type="Proteomes" id="UP001281147"/>
    </source>
</evidence>
<sequence>MPDLKAQGDTADGWVSVKRGKGSRQLCSTPRQPLPDRHITVQTLEAKYDRDMQTWKQSACRKELRQILDKKQPDEGWQIKEAVCFASGSFSRDNWEAQRRSMLQFVAFIDTAQYIEAGSSDTIGLFAQEPMYTPVDVEFLSGMGIKVSTLRAVRYNMESESMMFELFMDMNLDAALNMVTIGPKLFIGAALTSRLAQFSKHLTDAEIREYLQIPAEMATPPQSDKLCRVASRLKDDFEVQRLFYKFPRFDEDPKVFEGLNIYWKEPRELEEG</sequence>
<dbReference type="Proteomes" id="UP001281147">
    <property type="component" value="Unassembled WGS sequence"/>
</dbReference>
<proteinExistence type="predicted"/>
<evidence type="ECO:0000313" key="1">
    <source>
        <dbReference type="EMBL" id="KAK3722959.1"/>
    </source>
</evidence>
<dbReference type="EMBL" id="JAUTXU010000011">
    <property type="protein sequence ID" value="KAK3722959.1"/>
    <property type="molecule type" value="Genomic_DNA"/>
</dbReference>
<keyword evidence="2" id="KW-1185">Reference proteome</keyword>